<reference evidence="3 4" key="1">
    <citation type="submission" date="2024-09" db="EMBL/GenBank/DDBJ databases">
        <authorList>
            <person name="Sun Q."/>
            <person name="Mori K."/>
        </authorList>
    </citation>
    <scope>NUCLEOTIDE SEQUENCE [LARGE SCALE GENOMIC DNA]</scope>
    <source>
        <strain evidence="3 4">CECT 9424</strain>
    </source>
</reference>
<feature type="region of interest" description="Disordered" evidence="1">
    <location>
        <begin position="1"/>
        <end position="22"/>
    </location>
</feature>
<gene>
    <name evidence="3" type="ORF">ACFFU4_10555</name>
</gene>
<dbReference type="InterPro" id="IPR041657">
    <property type="entry name" value="HTH_17"/>
</dbReference>
<name>A0ABV5I1K6_9RHOB</name>
<feature type="domain" description="Helix-turn-helix" evidence="2">
    <location>
        <begin position="36"/>
        <end position="87"/>
    </location>
</feature>
<organism evidence="3 4">
    <name type="scientific">Roseovarius ramblicola</name>
    <dbReference type="NCBI Taxonomy" id="2022336"/>
    <lineage>
        <taxon>Bacteria</taxon>
        <taxon>Pseudomonadati</taxon>
        <taxon>Pseudomonadota</taxon>
        <taxon>Alphaproteobacteria</taxon>
        <taxon>Rhodobacterales</taxon>
        <taxon>Roseobacteraceae</taxon>
        <taxon>Roseovarius</taxon>
    </lineage>
</organism>
<accession>A0ABV5I1K6</accession>
<dbReference type="Proteomes" id="UP001589670">
    <property type="component" value="Unassembled WGS sequence"/>
</dbReference>
<evidence type="ECO:0000259" key="2">
    <source>
        <dbReference type="Pfam" id="PF12728"/>
    </source>
</evidence>
<sequence>MEKSPTTTLPPEAVTAGDESARTAKSASEFLLPDRLLSRAEVEQHFGISKRFLEVAAVRGGGPRFARIGRSVRYQVSELRRWIEENSVSSTSQEVGQ</sequence>
<dbReference type="InterPro" id="IPR009061">
    <property type="entry name" value="DNA-bd_dom_put_sf"/>
</dbReference>
<dbReference type="EMBL" id="JBHMEC010000016">
    <property type="protein sequence ID" value="MFB9150189.1"/>
    <property type="molecule type" value="Genomic_DNA"/>
</dbReference>
<proteinExistence type="predicted"/>
<evidence type="ECO:0000313" key="3">
    <source>
        <dbReference type="EMBL" id="MFB9150189.1"/>
    </source>
</evidence>
<comment type="caution">
    <text evidence="3">The sequence shown here is derived from an EMBL/GenBank/DDBJ whole genome shotgun (WGS) entry which is preliminary data.</text>
</comment>
<dbReference type="SUPFAM" id="SSF46955">
    <property type="entry name" value="Putative DNA-binding domain"/>
    <property type="match status" value="1"/>
</dbReference>
<evidence type="ECO:0000313" key="4">
    <source>
        <dbReference type="Proteomes" id="UP001589670"/>
    </source>
</evidence>
<evidence type="ECO:0000256" key="1">
    <source>
        <dbReference type="SAM" id="MobiDB-lite"/>
    </source>
</evidence>
<protein>
    <submittedName>
        <fullName evidence="3">Helix-turn-helix transcriptional regulator</fullName>
    </submittedName>
</protein>
<keyword evidence="4" id="KW-1185">Reference proteome</keyword>
<dbReference type="RefSeq" id="WP_377069739.1">
    <property type="nucleotide sequence ID" value="NZ_JBHMEC010000016.1"/>
</dbReference>
<dbReference type="Pfam" id="PF12728">
    <property type="entry name" value="HTH_17"/>
    <property type="match status" value="1"/>
</dbReference>